<reference evidence="2 3" key="1">
    <citation type="submission" date="2024-01" db="EMBL/GenBank/DDBJ databases">
        <title>A telomere-to-telomere, gap-free genome of sweet tea (Lithocarpus litseifolius).</title>
        <authorList>
            <person name="Zhou J."/>
        </authorList>
    </citation>
    <scope>NUCLEOTIDE SEQUENCE [LARGE SCALE GENOMIC DNA]</scope>
    <source>
        <strain evidence="2">Zhou-2022a</strain>
        <tissue evidence="2">Leaf</tissue>
    </source>
</reference>
<dbReference type="EMBL" id="JAZDWU010000012">
    <property type="protein sequence ID" value="KAK9984277.1"/>
    <property type="molecule type" value="Genomic_DNA"/>
</dbReference>
<comment type="caution">
    <text evidence="2">The sequence shown here is derived from an EMBL/GenBank/DDBJ whole genome shotgun (WGS) entry which is preliminary data.</text>
</comment>
<protein>
    <submittedName>
        <fullName evidence="2">Uncharacterized protein</fullName>
    </submittedName>
</protein>
<accession>A0AAW2BGT3</accession>
<name>A0AAW2BGT3_9ROSI</name>
<dbReference type="Proteomes" id="UP001459277">
    <property type="component" value="Unassembled WGS sequence"/>
</dbReference>
<feature type="compositionally biased region" description="Basic and acidic residues" evidence="1">
    <location>
        <begin position="285"/>
        <end position="300"/>
    </location>
</feature>
<evidence type="ECO:0000313" key="2">
    <source>
        <dbReference type="EMBL" id="KAK9984277.1"/>
    </source>
</evidence>
<sequence>MISLATNLCIKVGFSSCYCEVLGSPKIICSGLKLLNSVPTIEESFAILGYDPGRKSVAVSCDPRHRESLSDALGLTTSITSSMIEGHIVTLRAIVSRFIDKRTYGVTNNMQKSFGLALCFVGEFLLYFGRHGFVNVQAISVVSQIKDGDNLVSLILVETLLGLDAVFHGGNISKLPGESLYFVDMANGATRYDCQAYNWQFQHEQGMPSGKRRRPFTPVDTNPTFIRNKLLGLEVADRVDQSFVKVHFHKMTTEYFNWLVNKIADKEAEMVAIRKQFLRDNRERHDEDNYELKRRDKNDEVLNTEEINDQQKEKRLKTK</sequence>
<gene>
    <name evidence="2" type="ORF">SO802_033802</name>
</gene>
<dbReference type="AlphaFoldDB" id="A0AAW2BGT3"/>
<evidence type="ECO:0000313" key="3">
    <source>
        <dbReference type="Proteomes" id="UP001459277"/>
    </source>
</evidence>
<proteinExistence type="predicted"/>
<evidence type="ECO:0000256" key="1">
    <source>
        <dbReference type="SAM" id="MobiDB-lite"/>
    </source>
</evidence>
<feature type="region of interest" description="Disordered" evidence="1">
    <location>
        <begin position="285"/>
        <end position="319"/>
    </location>
</feature>
<organism evidence="2 3">
    <name type="scientific">Lithocarpus litseifolius</name>
    <dbReference type="NCBI Taxonomy" id="425828"/>
    <lineage>
        <taxon>Eukaryota</taxon>
        <taxon>Viridiplantae</taxon>
        <taxon>Streptophyta</taxon>
        <taxon>Embryophyta</taxon>
        <taxon>Tracheophyta</taxon>
        <taxon>Spermatophyta</taxon>
        <taxon>Magnoliopsida</taxon>
        <taxon>eudicotyledons</taxon>
        <taxon>Gunneridae</taxon>
        <taxon>Pentapetalae</taxon>
        <taxon>rosids</taxon>
        <taxon>fabids</taxon>
        <taxon>Fagales</taxon>
        <taxon>Fagaceae</taxon>
        <taxon>Lithocarpus</taxon>
    </lineage>
</organism>
<keyword evidence="3" id="KW-1185">Reference proteome</keyword>